<gene>
    <name evidence="3" type="ORF">BJX66DRAFT_219935</name>
</gene>
<dbReference type="EMBL" id="JBFTWV010000053">
    <property type="protein sequence ID" value="KAL2793787.1"/>
    <property type="molecule type" value="Genomic_DNA"/>
</dbReference>
<proteinExistence type="predicted"/>
<keyword evidence="1" id="KW-0539">Nucleus</keyword>
<evidence type="ECO:0000259" key="2">
    <source>
        <dbReference type="SMART" id="SM00906"/>
    </source>
</evidence>
<feature type="domain" description="Xylanolytic transcriptional activator regulatory" evidence="2">
    <location>
        <begin position="32"/>
        <end position="112"/>
    </location>
</feature>
<dbReference type="SMART" id="SM00906">
    <property type="entry name" value="Fungal_trans"/>
    <property type="match status" value="1"/>
</dbReference>
<dbReference type="Proteomes" id="UP001610563">
    <property type="component" value="Unassembled WGS sequence"/>
</dbReference>
<dbReference type="InterPro" id="IPR050987">
    <property type="entry name" value="AtrR-like"/>
</dbReference>
<name>A0ABR4G434_9EURO</name>
<reference evidence="3 4" key="1">
    <citation type="submission" date="2024-07" db="EMBL/GenBank/DDBJ databases">
        <title>Section-level genome sequencing and comparative genomics of Aspergillus sections Usti and Cavernicolus.</title>
        <authorList>
            <consortium name="Lawrence Berkeley National Laboratory"/>
            <person name="Nybo J.L."/>
            <person name="Vesth T.C."/>
            <person name="Theobald S."/>
            <person name="Frisvad J.C."/>
            <person name="Larsen T.O."/>
            <person name="Kjaerboelling I."/>
            <person name="Rothschild-Mancinelli K."/>
            <person name="Lyhne E.K."/>
            <person name="Kogle M.E."/>
            <person name="Barry K."/>
            <person name="Clum A."/>
            <person name="Na H."/>
            <person name="Ledsgaard L."/>
            <person name="Lin J."/>
            <person name="Lipzen A."/>
            <person name="Kuo A."/>
            <person name="Riley R."/>
            <person name="Mondo S."/>
            <person name="Labutti K."/>
            <person name="Haridas S."/>
            <person name="Pangalinan J."/>
            <person name="Salamov A.A."/>
            <person name="Simmons B.A."/>
            <person name="Magnuson J.K."/>
            <person name="Chen J."/>
            <person name="Drula E."/>
            <person name="Henrissat B."/>
            <person name="Wiebenga A."/>
            <person name="Lubbers R.J."/>
            <person name="Gomes A.C."/>
            <person name="Makela M.R."/>
            <person name="Stajich J."/>
            <person name="Grigoriev I.V."/>
            <person name="Mortensen U.H."/>
            <person name="De Vries R.P."/>
            <person name="Baker S.E."/>
            <person name="Andersen M.R."/>
        </authorList>
    </citation>
    <scope>NUCLEOTIDE SEQUENCE [LARGE SCALE GENOMIC DNA]</scope>
    <source>
        <strain evidence="3 4">CBS 209.92</strain>
    </source>
</reference>
<evidence type="ECO:0000313" key="3">
    <source>
        <dbReference type="EMBL" id="KAL2793787.1"/>
    </source>
</evidence>
<sequence length="397" mass="44535">MGHIILQPSVESVQALLLFSITLRLRDQLSQAWDGLTLAISMSRTIKFRDLSSHSQSIRQTMAESDKDPASTWWALYVFEKFLAFDSGRKACLDDPRLSAIGRKAPMEPSDHNRAPGSKLGQYEHHVTSLANVLHEMQQRSWHTWRTENLDTTAEMDARASKIRAAGAIDMMLSKWRGALPPEYQIGTSGSADVQLTPQWALLSFYYHQAIITLYRNTLLLDWTEVKAEVDRFGSGEPWHLRIRNAPQICLEAAKETINLQVMATEAGEPSYVSIGTSPLAAAYVLAIYIRRQPASILSRTHSEFMRAAIAISRQRYASHSAEGALNKALDMLQEYVAQLIGDAAASRSSVELNPDGNHRTLPMIGEVIPNSLNSPEYPWASFELLDWDWNELIPQT</sequence>
<dbReference type="PANTHER" id="PTHR46910:SF33">
    <property type="entry name" value="ZN(II)2CYS6 TRANSCRIPTION FACTOR (EUROFUNG)"/>
    <property type="match status" value="1"/>
</dbReference>
<protein>
    <recommendedName>
        <fullName evidence="2">Xylanolytic transcriptional activator regulatory domain-containing protein</fullName>
    </recommendedName>
</protein>
<comment type="caution">
    <text evidence="3">The sequence shown here is derived from an EMBL/GenBank/DDBJ whole genome shotgun (WGS) entry which is preliminary data.</text>
</comment>
<evidence type="ECO:0000256" key="1">
    <source>
        <dbReference type="ARBA" id="ARBA00023242"/>
    </source>
</evidence>
<dbReference type="Pfam" id="PF04082">
    <property type="entry name" value="Fungal_trans"/>
    <property type="match status" value="1"/>
</dbReference>
<dbReference type="InterPro" id="IPR007219">
    <property type="entry name" value="XnlR_reg_dom"/>
</dbReference>
<evidence type="ECO:0000313" key="4">
    <source>
        <dbReference type="Proteomes" id="UP001610563"/>
    </source>
</evidence>
<accession>A0ABR4G434</accession>
<organism evidence="3 4">
    <name type="scientific">Aspergillus keveii</name>
    <dbReference type="NCBI Taxonomy" id="714993"/>
    <lineage>
        <taxon>Eukaryota</taxon>
        <taxon>Fungi</taxon>
        <taxon>Dikarya</taxon>
        <taxon>Ascomycota</taxon>
        <taxon>Pezizomycotina</taxon>
        <taxon>Eurotiomycetes</taxon>
        <taxon>Eurotiomycetidae</taxon>
        <taxon>Eurotiales</taxon>
        <taxon>Aspergillaceae</taxon>
        <taxon>Aspergillus</taxon>
        <taxon>Aspergillus subgen. Nidulantes</taxon>
    </lineage>
</organism>
<dbReference type="CDD" id="cd12148">
    <property type="entry name" value="fungal_TF_MHR"/>
    <property type="match status" value="1"/>
</dbReference>
<keyword evidence="4" id="KW-1185">Reference proteome</keyword>
<dbReference type="PANTHER" id="PTHR46910">
    <property type="entry name" value="TRANSCRIPTION FACTOR PDR1"/>
    <property type="match status" value="1"/>
</dbReference>